<feature type="region of interest" description="Disordered" evidence="1">
    <location>
        <begin position="276"/>
        <end position="322"/>
    </location>
</feature>
<organism evidence="2 3">
    <name type="scientific">Crepidotus variabilis</name>
    <dbReference type="NCBI Taxonomy" id="179855"/>
    <lineage>
        <taxon>Eukaryota</taxon>
        <taxon>Fungi</taxon>
        <taxon>Dikarya</taxon>
        <taxon>Basidiomycota</taxon>
        <taxon>Agaricomycotina</taxon>
        <taxon>Agaricomycetes</taxon>
        <taxon>Agaricomycetidae</taxon>
        <taxon>Agaricales</taxon>
        <taxon>Agaricineae</taxon>
        <taxon>Crepidotaceae</taxon>
        <taxon>Crepidotus</taxon>
    </lineage>
</organism>
<proteinExistence type="predicted"/>
<gene>
    <name evidence="2" type="ORF">CPB83DRAFT_831667</name>
</gene>
<evidence type="ECO:0000313" key="2">
    <source>
        <dbReference type="EMBL" id="KAF9533837.1"/>
    </source>
</evidence>
<reference evidence="2" key="1">
    <citation type="submission" date="2020-11" db="EMBL/GenBank/DDBJ databases">
        <authorList>
            <consortium name="DOE Joint Genome Institute"/>
            <person name="Ahrendt S."/>
            <person name="Riley R."/>
            <person name="Andreopoulos W."/>
            <person name="Labutti K."/>
            <person name="Pangilinan J."/>
            <person name="Ruiz-Duenas F.J."/>
            <person name="Barrasa J.M."/>
            <person name="Sanchez-Garcia M."/>
            <person name="Camarero S."/>
            <person name="Miyauchi S."/>
            <person name="Serrano A."/>
            <person name="Linde D."/>
            <person name="Babiker R."/>
            <person name="Drula E."/>
            <person name="Ayuso-Fernandez I."/>
            <person name="Pacheco R."/>
            <person name="Padilla G."/>
            <person name="Ferreira P."/>
            <person name="Barriuso J."/>
            <person name="Kellner H."/>
            <person name="Castanera R."/>
            <person name="Alfaro M."/>
            <person name="Ramirez L."/>
            <person name="Pisabarro A.G."/>
            <person name="Kuo A."/>
            <person name="Tritt A."/>
            <person name="Lipzen A."/>
            <person name="He G."/>
            <person name="Yan M."/>
            <person name="Ng V."/>
            <person name="Cullen D."/>
            <person name="Martin F."/>
            <person name="Rosso M.-N."/>
            <person name="Henrissat B."/>
            <person name="Hibbett D."/>
            <person name="Martinez A.T."/>
            <person name="Grigoriev I.V."/>
        </authorList>
    </citation>
    <scope>NUCLEOTIDE SEQUENCE</scope>
    <source>
        <strain evidence="2">CBS 506.95</strain>
    </source>
</reference>
<feature type="compositionally biased region" description="Basic and acidic residues" evidence="1">
    <location>
        <begin position="7"/>
        <end position="26"/>
    </location>
</feature>
<feature type="region of interest" description="Disordered" evidence="1">
    <location>
        <begin position="231"/>
        <end position="250"/>
    </location>
</feature>
<keyword evidence="3" id="KW-1185">Reference proteome</keyword>
<accession>A0A9P6JU48</accession>
<dbReference type="AlphaFoldDB" id="A0A9P6JU48"/>
<dbReference type="EMBL" id="MU157827">
    <property type="protein sequence ID" value="KAF9533837.1"/>
    <property type="molecule type" value="Genomic_DNA"/>
</dbReference>
<evidence type="ECO:0000313" key="3">
    <source>
        <dbReference type="Proteomes" id="UP000807306"/>
    </source>
</evidence>
<evidence type="ECO:0000256" key="1">
    <source>
        <dbReference type="SAM" id="MobiDB-lite"/>
    </source>
</evidence>
<feature type="compositionally biased region" description="Basic and acidic residues" evidence="1">
    <location>
        <begin position="297"/>
        <end position="307"/>
    </location>
</feature>
<dbReference type="Proteomes" id="UP000807306">
    <property type="component" value="Unassembled WGS sequence"/>
</dbReference>
<feature type="compositionally biased region" description="Polar residues" evidence="1">
    <location>
        <begin position="276"/>
        <end position="296"/>
    </location>
</feature>
<protein>
    <submittedName>
        <fullName evidence="2">Uncharacterized protein</fullName>
    </submittedName>
</protein>
<comment type="caution">
    <text evidence="2">The sequence shown here is derived from an EMBL/GenBank/DDBJ whole genome shotgun (WGS) entry which is preliminary data.</text>
</comment>
<sequence>MEGVASVEKRDEEEGEDIRVNEDRENEDREESVRCLGFEMGDLGLVVFVVAVVVVVVVDEEKPELELELENLSPAPPPLSEIKGVDVKLSLPVPSVDFLALARALITALACSLSLIFDVFEVFEDVDGQVEVESVDTEDPDADVASGKSTAFAGADSLGDAFMEVEVKVEVRRRTAAVAVGVICRWKEVREVGGDAFAEPEPEPECECETQKTAEADDAGVDDVDDSAAAAAGERLGGKPQVQVRDGVGGDNDMNDGELWIALEPLEVLFVHKNRGNTPQVPDYPSRQNCPTTQSNKPDRIKLKDDEQGSLTGWPAPASKLM</sequence>
<name>A0A9P6JU48_9AGAR</name>
<feature type="region of interest" description="Disordered" evidence="1">
    <location>
        <begin position="1"/>
        <end position="26"/>
    </location>
</feature>